<keyword evidence="2" id="KW-1133">Transmembrane helix</keyword>
<gene>
    <name evidence="5" type="primary">LOC111242769</name>
</gene>
<keyword evidence="2" id="KW-0812">Transmembrane</keyword>
<proteinExistence type="predicted"/>
<feature type="region of interest" description="Disordered" evidence="1">
    <location>
        <begin position="257"/>
        <end position="276"/>
    </location>
</feature>
<feature type="compositionally biased region" description="Polar residues" evidence="1">
    <location>
        <begin position="257"/>
        <end position="274"/>
    </location>
</feature>
<feature type="domain" description="Retrotransposon gag" evidence="3">
    <location>
        <begin position="100"/>
        <end position="186"/>
    </location>
</feature>
<evidence type="ECO:0000256" key="2">
    <source>
        <dbReference type="SAM" id="Phobius"/>
    </source>
</evidence>
<reference evidence="5" key="2">
    <citation type="submission" date="2025-08" db="UniProtKB">
        <authorList>
            <consortium name="RefSeq"/>
        </authorList>
    </citation>
    <scope>IDENTIFICATION</scope>
    <source>
        <tissue evidence="5">Leaf</tissue>
    </source>
</reference>
<dbReference type="Proteomes" id="UP000087766">
    <property type="component" value="Chromosome 11"/>
</dbReference>
<keyword evidence="2" id="KW-0472">Membrane</keyword>
<feature type="transmembrane region" description="Helical" evidence="2">
    <location>
        <begin position="301"/>
        <end position="318"/>
    </location>
</feature>
<dbReference type="GeneID" id="111242769"/>
<accession>A0A3Q0FKL8</accession>
<organism evidence="4 5">
    <name type="scientific">Vigna radiata var. radiata</name>
    <name type="common">Mung bean</name>
    <name type="synonym">Phaseolus aureus</name>
    <dbReference type="NCBI Taxonomy" id="3916"/>
    <lineage>
        <taxon>Eukaryota</taxon>
        <taxon>Viridiplantae</taxon>
        <taxon>Streptophyta</taxon>
        <taxon>Embryophyta</taxon>
        <taxon>Tracheophyta</taxon>
        <taxon>Spermatophyta</taxon>
        <taxon>Magnoliopsida</taxon>
        <taxon>eudicotyledons</taxon>
        <taxon>Gunneridae</taxon>
        <taxon>Pentapetalae</taxon>
        <taxon>rosids</taxon>
        <taxon>fabids</taxon>
        <taxon>Fabales</taxon>
        <taxon>Fabaceae</taxon>
        <taxon>Papilionoideae</taxon>
        <taxon>50 kb inversion clade</taxon>
        <taxon>NPAAA clade</taxon>
        <taxon>indigoferoid/millettioid clade</taxon>
        <taxon>Phaseoleae</taxon>
        <taxon>Vigna</taxon>
    </lineage>
</organism>
<evidence type="ECO:0000259" key="3">
    <source>
        <dbReference type="Pfam" id="PF03732"/>
    </source>
</evidence>
<dbReference type="AlphaFoldDB" id="A0A3Q0FKL8"/>
<dbReference type="Pfam" id="PF03732">
    <property type="entry name" value="Retrotrans_gag"/>
    <property type="match status" value="1"/>
</dbReference>
<reference evidence="4" key="1">
    <citation type="journal article" date="2014" name="Nat. Commun.">
        <title>Genome sequence of mungbean and insights into evolution within Vigna species.</title>
        <authorList>
            <person name="Kang Y.J."/>
            <person name="Kim S.K."/>
            <person name="Kim M.Y."/>
            <person name="Lestari P."/>
            <person name="Kim K.H."/>
            <person name="Ha B.K."/>
            <person name="Jun T.H."/>
            <person name="Hwang W.J."/>
            <person name="Lee T."/>
            <person name="Lee J."/>
            <person name="Shim S."/>
            <person name="Yoon M.Y."/>
            <person name="Jang Y.E."/>
            <person name="Han K.S."/>
            <person name="Taeprayoon P."/>
            <person name="Yoon N."/>
            <person name="Somta P."/>
            <person name="Tanya P."/>
            <person name="Kim K.S."/>
            <person name="Gwag J.G."/>
            <person name="Moon J.K."/>
            <person name="Lee Y.H."/>
            <person name="Park B.S."/>
            <person name="Bombarely A."/>
            <person name="Doyle J.J."/>
            <person name="Jackson S.A."/>
            <person name="Schafleitner R."/>
            <person name="Srinives P."/>
            <person name="Varshney R.K."/>
            <person name="Lee S.H."/>
        </authorList>
    </citation>
    <scope>NUCLEOTIDE SEQUENCE [LARGE SCALE GENOMIC DNA]</scope>
    <source>
        <strain evidence="4">cv. VC1973A</strain>
    </source>
</reference>
<dbReference type="InterPro" id="IPR005162">
    <property type="entry name" value="Retrotrans_gag_dom"/>
</dbReference>
<name>A0A3Q0FKL8_VIGRR</name>
<evidence type="ECO:0000256" key="1">
    <source>
        <dbReference type="SAM" id="MobiDB-lite"/>
    </source>
</evidence>
<dbReference type="OrthoDB" id="1436532at2759"/>
<evidence type="ECO:0000313" key="4">
    <source>
        <dbReference type="Proteomes" id="UP000087766"/>
    </source>
</evidence>
<keyword evidence="4" id="KW-1185">Reference proteome</keyword>
<dbReference type="KEGG" id="vra:111242769"/>
<sequence length="324" mass="36923">MNLKIREGSKDWRKCLRGCQGWWNVSHPLIKQTTNSVSVVQEGSNEGGTGSGRSGMIGEKWRKLEIPVFAGDEAYGWTNRLERYFHLKGVTEEERMKGVMVALEGKALNWFQWWETCHPHPTWETFKDAVVIRFQPTMLQNPFEVLLGLRQTGPIGKYIEQFEQYAGFMKGMQQDYLVGIFLNVLKEDIKAEVKLYEPQNLAQMVEEKVRVITKGDSLTVQLQSNTYRQLPPTCSYSKEGGNSVCFTNSNRGSGESSGCVSTINSSPVGTQQRGTPFRKLSQEELQDKIKKGLCFRCDEKFGQIILATINSFICCLFWKRKCRG</sequence>
<evidence type="ECO:0000313" key="5">
    <source>
        <dbReference type="RefSeq" id="XP_022643204.1"/>
    </source>
</evidence>
<protein>
    <submittedName>
        <fullName evidence="5">Uncharacterized protein LOC111242769</fullName>
    </submittedName>
</protein>
<dbReference type="RefSeq" id="XP_022643204.1">
    <property type="nucleotide sequence ID" value="XM_022787483.1"/>
</dbReference>